<dbReference type="STRING" id="84531.LA76x_3973"/>
<dbReference type="KEGG" id="lab:LA76x_3973"/>
<accession>A0A0S2FEZ2</accession>
<dbReference type="AlphaFoldDB" id="A0A0S2FEZ2"/>
<reference evidence="2 3" key="1">
    <citation type="journal article" date="2015" name="BMC Genomics">
        <title>Comparative genomics and metabolic profiling of the genus Lysobacter.</title>
        <authorList>
            <person name="de Bruijn I."/>
            <person name="Cheng X."/>
            <person name="de Jager V."/>
            <person name="Exposito R.G."/>
            <person name="Watrous J."/>
            <person name="Patel N."/>
            <person name="Postma J."/>
            <person name="Dorrestein P.C."/>
            <person name="Kobayashi D."/>
            <person name="Raaijmakers J.M."/>
        </authorList>
    </citation>
    <scope>NUCLEOTIDE SEQUENCE [LARGE SCALE GENOMIC DNA]</scope>
    <source>
        <strain evidence="2 3">76</strain>
    </source>
</reference>
<keyword evidence="1" id="KW-0472">Membrane</keyword>
<feature type="transmembrane region" description="Helical" evidence="1">
    <location>
        <begin position="36"/>
        <end position="54"/>
    </location>
</feature>
<keyword evidence="3" id="KW-1185">Reference proteome</keyword>
<proteinExistence type="predicted"/>
<keyword evidence="1" id="KW-1133">Transmembrane helix</keyword>
<dbReference type="RefSeq" id="WP_057918921.1">
    <property type="nucleotide sequence ID" value="NZ_CP011129.1"/>
</dbReference>
<dbReference type="Pfam" id="PF09842">
    <property type="entry name" value="DUF2069"/>
    <property type="match status" value="1"/>
</dbReference>
<evidence type="ECO:0000313" key="2">
    <source>
        <dbReference type="EMBL" id="ALN82089.1"/>
    </source>
</evidence>
<dbReference type="PATRIC" id="fig|84531.8.peg.3981"/>
<keyword evidence="1" id="KW-0812">Transmembrane</keyword>
<dbReference type="InterPro" id="IPR018643">
    <property type="entry name" value="DUF2069_membrane"/>
</dbReference>
<dbReference type="Proteomes" id="UP000060787">
    <property type="component" value="Chromosome"/>
</dbReference>
<dbReference type="EMBL" id="CP011129">
    <property type="protein sequence ID" value="ALN82089.1"/>
    <property type="molecule type" value="Genomic_DNA"/>
</dbReference>
<evidence type="ECO:0000256" key="1">
    <source>
        <dbReference type="SAM" id="Phobius"/>
    </source>
</evidence>
<evidence type="ECO:0008006" key="4">
    <source>
        <dbReference type="Google" id="ProtNLM"/>
    </source>
</evidence>
<gene>
    <name evidence="2" type="ORF">LA76x_3973</name>
</gene>
<protein>
    <recommendedName>
        <fullName evidence="4">DUF2069 domain-containing protein</fullName>
    </recommendedName>
</protein>
<name>A0A0S2FEZ2_LYSAN</name>
<evidence type="ECO:0000313" key="3">
    <source>
        <dbReference type="Proteomes" id="UP000060787"/>
    </source>
</evidence>
<dbReference type="eggNOG" id="ENOG5031FQF">
    <property type="taxonomic scope" value="Bacteria"/>
</dbReference>
<feature type="transmembrane region" description="Helical" evidence="1">
    <location>
        <begin position="87"/>
        <end position="108"/>
    </location>
</feature>
<organism evidence="2 3">
    <name type="scientific">Lysobacter antibioticus</name>
    <dbReference type="NCBI Taxonomy" id="84531"/>
    <lineage>
        <taxon>Bacteria</taxon>
        <taxon>Pseudomonadati</taxon>
        <taxon>Pseudomonadota</taxon>
        <taxon>Gammaproteobacteria</taxon>
        <taxon>Lysobacterales</taxon>
        <taxon>Lysobacteraceae</taxon>
        <taxon>Lysobacter</taxon>
    </lineage>
</organism>
<sequence>MSAAAPRPRSNLVLLLALLALSALYAAWMLSQRHLAATLVVFVLPPLLLAIGVWRQNRHAAYWAGVLALGWFSHGVMVAWSRPPERLQGWIELALAVTVVFAANLPGIQARFGRKS</sequence>
<feature type="transmembrane region" description="Helical" evidence="1">
    <location>
        <begin position="61"/>
        <end position="81"/>
    </location>
</feature>